<keyword evidence="2" id="KW-1185">Reference proteome</keyword>
<protein>
    <submittedName>
        <fullName evidence="1">Uncharacterized protein</fullName>
    </submittedName>
</protein>
<sequence>MDVPGAQHFIVRQHTQFPDVTEVFDCDDLSVVYRKVSHTDKQWLDTFHDVAVEDEDNGWPASSQSSSITATHLFPARTVSYEGSIVSQDSMGGGSPAPSISGCYSGVPSVASSNVASTMRSISCSPSLGSSIGSSVRSSWRRRRYPASYDQNPLWEISTPYPNRFPLHCRDARGVIDPVPLTLMVLDRHKFCYRFQLAGTKMRWVAKRLSNQQTELQCYVRNTIVAVMLFDCEWAAGEPQSRHLLPGELPLLKCQNVGPRGGCTPRIVIFPAAFQKLAKVEPGVVESFIVFSGIEVFECLFIL</sequence>
<evidence type="ECO:0000313" key="2">
    <source>
        <dbReference type="Proteomes" id="UP001150603"/>
    </source>
</evidence>
<organism evidence="1 2">
    <name type="scientific">Linderina macrospora</name>
    <dbReference type="NCBI Taxonomy" id="4868"/>
    <lineage>
        <taxon>Eukaryota</taxon>
        <taxon>Fungi</taxon>
        <taxon>Fungi incertae sedis</taxon>
        <taxon>Zoopagomycota</taxon>
        <taxon>Kickxellomycotina</taxon>
        <taxon>Kickxellomycetes</taxon>
        <taxon>Kickxellales</taxon>
        <taxon>Kickxellaceae</taxon>
        <taxon>Linderina</taxon>
    </lineage>
</organism>
<accession>A0ACC1JA53</accession>
<proteinExistence type="predicted"/>
<evidence type="ECO:0000313" key="1">
    <source>
        <dbReference type="EMBL" id="KAJ1943904.1"/>
    </source>
</evidence>
<name>A0ACC1JA53_9FUNG</name>
<reference evidence="1" key="1">
    <citation type="submission" date="2022-07" db="EMBL/GenBank/DDBJ databases">
        <title>Phylogenomic reconstructions and comparative analyses of Kickxellomycotina fungi.</title>
        <authorList>
            <person name="Reynolds N.K."/>
            <person name="Stajich J.E."/>
            <person name="Barry K."/>
            <person name="Grigoriev I.V."/>
            <person name="Crous P."/>
            <person name="Smith M.E."/>
        </authorList>
    </citation>
    <scope>NUCLEOTIDE SEQUENCE</scope>
    <source>
        <strain evidence="1">NRRL 5244</strain>
    </source>
</reference>
<dbReference type="EMBL" id="JANBPW010001591">
    <property type="protein sequence ID" value="KAJ1943904.1"/>
    <property type="molecule type" value="Genomic_DNA"/>
</dbReference>
<gene>
    <name evidence="1" type="ORF">FBU59_002763</name>
</gene>
<comment type="caution">
    <text evidence="1">The sequence shown here is derived from an EMBL/GenBank/DDBJ whole genome shotgun (WGS) entry which is preliminary data.</text>
</comment>
<dbReference type="Proteomes" id="UP001150603">
    <property type="component" value="Unassembled WGS sequence"/>
</dbReference>